<dbReference type="EMBL" id="JAPFRF010000021">
    <property type="protein sequence ID" value="KAJ7305702.1"/>
    <property type="molecule type" value="Genomic_DNA"/>
</dbReference>
<gene>
    <name evidence="2" type="ORF">JRQ81_010068</name>
</gene>
<sequence>MSHLPSSVEETVKQRARDGKMRREEGADPQPEEKRLKLGDEGTRKEAAGEGGGGGGGGGQQEESDRMPCLNREESGTQTDGEGQTVRFTTEWQVEIDCACFHRFNSIGEALSTLKC</sequence>
<reference evidence="2" key="1">
    <citation type="journal article" date="2023" name="DNA Res.">
        <title>Chromosome-level genome assembly of Phrynocephalus forsythii using third-generation DNA sequencing and Hi-C analysis.</title>
        <authorList>
            <person name="Qi Y."/>
            <person name="Zhao W."/>
            <person name="Zhao Y."/>
            <person name="Niu C."/>
            <person name="Cao S."/>
            <person name="Zhang Y."/>
        </authorList>
    </citation>
    <scope>NUCLEOTIDE SEQUENCE</scope>
    <source>
        <tissue evidence="2">Muscle</tissue>
    </source>
</reference>
<organism evidence="2 3">
    <name type="scientific">Phrynocephalus forsythii</name>
    <dbReference type="NCBI Taxonomy" id="171643"/>
    <lineage>
        <taxon>Eukaryota</taxon>
        <taxon>Metazoa</taxon>
        <taxon>Chordata</taxon>
        <taxon>Craniata</taxon>
        <taxon>Vertebrata</taxon>
        <taxon>Euteleostomi</taxon>
        <taxon>Lepidosauria</taxon>
        <taxon>Squamata</taxon>
        <taxon>Bifurcata</taxon>
        <taxon>Unidentata</taxon>
        <taxon>Episquamata</taxon>
        <taxon>Toxicofera</taxon>
        <taxon>Iguania</taxon>
        <taxon>Acrodonta</taxon>
        <taxon>Agamidae</taxon>
        <taxon>Agaminae</taxon>
        <taxon>Phrynocephalus</taxon>
    </lineage>
</organism>
<feature type="compositionally biased region" description="Basic and acidic residues" evidence="1">
    <location>
        <begin position="63"/>
        <end position="75"/>
    </location>
</feature>
<feature type="compositionally biased region" description="Gly residues" evidence="1">
    <location>
        <begin position="49"/>
        <end position="60"/>
    </location>
</feature>
<accession>A0A9Q0X8S0</accession>
<dbReference type="AlphaFoldDB" id="A0A9Q0X8S0"/>
<feature type="compositionally biased region" description="Polar residues" evidence="1">
    <location>
        <begin position="76"/>
        <end position="85"/>
    </location>
</feature>
<dbReference type="OrthoDB" id="9049576at2759"/>
<evidence type="ECO:0000313" key="3">
    <source>
        <dbReference type="Proteomes" id="UP001142489"/>
    </source>
</evidence>
<evidence type="ECO:0000256" key="1">
    <source>
        <dbReference type="SAM" id="MobiDB-lite"/>
    </source>
</evidence>
<protein>
    <submittedName>
        <fullName evidence="2">Uncharacterized protein</fullName>
    </submittedName>
</protein>
<dbReference type="Proteomes" id="UP001142489">
    <property type="component" value="Unassembled WGS sequence"/>
</dbReference>
<proteinExistence type="predicted"/>
<comment type="caution">
    <text evidence="2">The sequence shown here is derived from an EMBL/GenBank/DDBJ whole genome shotgun (WGS) entry which is preliminary data.</text>
</comment>
<feature type="compositionally biased region" description="Basic and acidic residues" evidence="1">
    <location>
        <begin position="10"/>
        <end position="48"/>
    </location>
</feature>
<keyword evidence="3" id="KW-1185">Reference proteome</keyword>
<evidence type="ECO:0000313" key="2">
    <source>
        <dbReference type="EMBL" id="KAJ7305702.1"/>
    </source>
</evidence>
<feature type="region of interest" description="Disordered" evidence="1">
    <location>
        <begin position="1"/>
        <end position="85"/>
    </location>
</feature>
<name>A0A9Q0X8S0_9SAUR</name>